<sequence length="166" mass="19062">MTLDYFELIFIHLFIMSLMYIMITHSQNSRTCSSLRRAPAPANQQITRDRRLPCRLQRPSRWRRFFIATRTPSLTWRAYGARHISPSSHHSSFASFASPVAILRSWICTSYLVQSPDSASLDAMAPSVVLPPRCVVKKRRKYSTITLEKKAAILKLTESCRTQTEA</sequence>
<accession>A0A6B0UYK2</accession>
<evidence type="ECO:0000256" key="1">
    <source>
        <dbReference type="SAM" id="Phobius"/>
    </source>
</evidence>
<name>A0A6B0UYK2_IXORI</name>
<evidence type="ECO:0000313" key="2">
    <source>
        <dbReference type="EMBL" id="MXU94604.1"/>
    </source>
</evidence>
<keyword evidence="1" id="KW-0812">Transmembrane</keyword>
<keyword evidence="1" id="KW-0472">Membrane</keyword>
<protein>
    <submittedName>
        <fullName evidence="2">Putative secreted protein</fullName>
    </submittedName>
</protein>
<dbReference type="EMBL" id="GIFC01012521">
    <property type="protein sequence ID" value="MXU94604.1"/>
    <property type="molecule type" value="Transcribed_RNA"/>
</dbReference>
<dbReference type="AlphaFoldDB" id="A0A6B0UYK2"/>
<organism evidence="2">
    <name type="scientific">Ixodes ricinus</name>
    <name type="common">Common tick</name>
    <name type="synonym">Acarus ricinus</name>
    <dbReference type="NCBI Taxonomy" id="34613"/>
    <lineage>
        <taxon>Eukaryota</taxon>
        <taxon>Metazoa</taxon>
        <taxon>Ecdysozoa</taxon>
        <taxon>Arthropoda</taxon>
        <taxon>Chelicerata</taxon>
        <taxon>Arachnida</taxon>
        <taxon>Acari</taxon>
        <taxon>Parasitiformes</taxon>
        <taxon>Ixodida</taxon>
        <taxon>Ixodoidea</taxon>
        <taxon>Ixodidae</taxon>
        <taxon>Ixodinae</taxon>
        <taxon>Ixodes</taxon>
    </lineage>
</organism>
<reference evidence="2" key="1">
    <citation type="submission" date="2019-12" db="EMBL/GenBank/DDBJ databases">
        <title>An insight into the sialome of adult female Ixodes ricinus ticks feeding for 6 days.</title>
        <authorList>
            <person name="Perner J."/>
            <person name="Ribeiro J.M.C."/>
        </authorList>
    </citation>
    <scope>NUCLEOTIDE SEQUENCE</scope>
    <source>
        <strain evidence="2">Semi-engorged</strain>
        <tissue evidence="2">Salivary glands</tissue>
    </source>
</reference>
<proteinExistence type="predicted"/>
<keyword evidence="1" id="KW-1133">Transmembrane helix</keyword>
<feature type="transmembrane region" description="Helical" evidence="1">
    <location>
        <begin position="6"/>
        <end position="23"/>
    </location>
</feature>